<proteinExistence type="predicted"/>
<dbReference type="NCBIfam" id="NF037970">
    <property type="entry name" value="vanZ_1"/>
    <property type="match status" value="1"/>
</dbReference>
<dbReference type="InterPro" id="IPR006976">
    <property type="entry name" value="VanZ-like"/>
</dbReference>
<keyword evidence="2" id="KW-0732">Signal</keyword>
<feature type="domain" description="VanZ-like" evidence="3">
    <location>
        <begin position="9"/>
        <end position="154"/>
    </location>
</feature>
<keyword evidence="5" id="KW-1185">Reference proteome</keyword>
<evidence type="ECO:0000313" key="5">
    <source>
        <dbReference type="Proteomes" id="UP000199208"/>
    </source>
</evidence>
<protein>
    <submittedName>
        <fullName evidence="4">VanZ like family protein</fullName>
    </submittedName>
</protein>
<evidence type="ECO:0000313" key="4">
    <source>
        <dbReference type="EMBL" id="SCZ78107.1"/>
    </source>
</evidence>
<dbReference type="RefSeq" id="WP_092589870.1">
    <property type="nucleotide sequence ID" value="NZ_FMWL01000004.1"/>
</dbReference>
<dbReference type="Proteomes" id="UP000199208">
    <property type="component" value="Unassembled WGS sequence"/>
</dbReference>
<dbReference type="Pfam" id="PF04892">
    <property type="entry name" value="VanZ"/>
    <property type="match status" value="1"/>
</dbReference>
<feature type="transmembrane region" description="Helical" evidence="1">
    <location>
        <begin position="69"/>
        <end position="86"/>
    </location>
</feature>
<evidence type="ECO:0000256" key="1">
    <source>
        <dbReference type="SAM" id="Phobius"/>
    </source>
</evidence>
<feature type="chain" id="PRO_5011740780" evidence="2">
    <location>
        <begin position="30"/>
        <end position="167"/>
    </location>
</feature>
<keyword evidence="1" id="KW-1133">Transmembrane helix</keyword>
<feature type="transmembrane region" description="Helical" evidence="1">
    <location>
        <begin position="107"/>
        <end position="127"/>
    </location>
</feature>
<dbReference type="InterPro" id="IPR016747">
    <property type="entry name" value="Phosphotransbutyrylase"/>
</dbReference>
<dbReference type="AlphaFoldDB" id="A0A1G5RW14"/>
<evidence type="ECO:0000259" key="3">
    <source>
        <dbReference type="Pfam" id="PF04892"/>
    </source>
</evidence>
<feature type="transmembrane region" description="Helical" evidence="1">
    <location>
        <begin position="139"/>
        <end position="159"/>
    </location>
</feature>
<dbReference type="OrthoDB" id="291892at2"/>
<organism evidence="4 5">
    <name type="scientific">Acidaminobacter hydrogenoformans DSM 2784</name>
    <dbReference type="NCBI Taxonomy" id="1120920"/>
    <lineage>
        <taxon>Bacteria</taxon>
        <taxon>Bacillati</taxon>
        <taxon>Bacillota</taxon>
        <taxon>Clostridia</taxon>
        <taxon>Peptostreptococcales</taxon>
        <taxon>Acidaminobacteraceae</taxon>
        <taxon>Acidaminobacter</taxon>
    </lineage>
</organism>
<dbReference type="STRING" id="1120920.SAMN03080599_01065"/>
<feature type="signal peptide" evidence="2">
    <location>
        <begin position="1"/>
        <end position="29"/>
    </location>
</feature>
<evidence type="ECO:0000256" key="2">
    <source>
        <dbReference type="SAM" id="SignalP"/>
    </source>
</evidence>
<dbReference type="PANTHER" id="PTHR28008:SF1">
    <property type="entry name" value="DOMAIN PROTEIN, PUTATIVE (AFU_ORTHOLOGUE AFUA_3G10980)-RELATED"/>
    <property type="match status" value="1"/>
</dbReference>
<name>A0A1G5RW14_9FIRM</name>
<dbReference type="PANTHER" id="PTHR28008">
    <property type="entry name" value="DOMAIN PROTEIN, PUTATIVE (AFU_ORTHOLOGUE AFUA_3G10980)-RELATED"/>
    <property type="match status" value="1"/>
</dbReference>
<keyword evidence="1" id="KW-0472">Membrane</keyword>
<accession>A0A1G5RW14</accession>
<dbReference type="PIRSF" id="PIRSF019083">
    <property type="entry name" value="UCP019083_VanZ"/>
    <property type="match status" value="1"/>
</dbReference>
<gene>
    <name evidence="4" type="ORF">SAMN03080599_01065</name>
</gene>
<dbReference type="EMBL" id="FMWL01000004">
    <property type="protein sequence ID" value="SCZ78107.1"/>
    <property type="molecule type" value="Genomic_DNA"/>
</dbReference>
<reference evidence="4 5" key="1">
    <citation type="submission" date="2016-10" db="EMBL/GenBank/DDBJ databases">
        <authorList>
            <person name="de Groot N.N."/>
        </authorList>
    </citation>
    <scope>NUCLEOTIDE SEQUENCE [LARGE SCALE GENOMIC DNA]</scope>
    <source>
        <strain evidence="4 5">DSM 2784</strain>
    </source>
</reference>
<keyword evidence="1" id="KW-0812">Transmembrane</keyword>
<sequence length="167" mass="18847">MNFRKHFAWALVILWMAVIFSLSAQPASASNDLSRGITALIIDLIQKILPMVNLTLNDFNHYVRKNAHFIAYFLLGFLVINALMVGETVEKLKNFKERGSAAYRRRWLLAGLICVSYAISDEVHQLFVPGRGGQVKDVLIDSGGAATGILVYVWGRRLLSRWRVKRG</sequence>